<dbReference type="CDD" id="cd00067">
    <property type="entry name" value="GAL4"/>
    <property type="match status" value="1"/>
</dbReference>
<organism evidence="9 10">
    <name type="scientific">Zasmidium cellare</name>
    <name type="common">Wine cellar mold</name>
    <name type="synonym">Racodium cellare</name>
    <dbReference type="NCBI Taxonomy" id="395010"/>
    <lineage>
        <taxon>Eukaryota</taxon>
        <taxon>Fungi</taxon>
        <taxon>Dikarya</taxon>
        <taxon>Ascomycota</taxon>
        <taxon>Pezizomycotina</taxon>
        <taxon>Dothideomycetes</taxon>
        <taxon>Dothideomycetidae</taxon>
        <taxon>Mycosphaerellales</taxon>
        <taxon>Mycosphaerellaceae</taxon>
        <taxon>Zasmidium</taxon>
    </lineage>
</organism>
<keyword evidence="5" id="KW-0804">Transcription</keyword>
<keyword evidence="3" id="KW-0805">Transcription regulation</keyword>
<comment type="caution">
    <text evidence="9">The sequence shown here is derived from an EMBL/GenBank/DDBJ whole genome shotgun (WGS) entry which is preliminary data.</text>
</comment>
<evidence type="ECO:0000256" key="2">
    <source>
        <dbReference type="ARBA" id="ARBA00022833"/>
    </source>
</evidence>
<evidence type="ECO:0000259" key="8">
    <source>
        <dbReference type="PROSITE" id="PS50048"/>
    </source>
</evidence>
<gene>
    <name evidence="9" type="ORF">PRZ48_007320</name>
</gene>
<dbReference type="Pfam" id="PF11951">
    <property type="entry name" value="Fungal_trans_2"/>
    <property type="match status" value="1"/>
</dbReference>
<evidence type="ECO:0000313" key="9">
    <source>
        <dbReference type="EMBL" id="KAK4501511.1"/>
    </source>
</evidence>
<dbReference type="Gene3D" id="4.10.240.10">
    <property type="entry name" value="Zn(2)-C6 fungal-type DNA-binding domain"/>
    <property type="match status" value="1"/>
</dbReference>
<sequence>MTIPVLRKRAKKPKVKTGCLTCRARHLKCDEGRPACRRCVNSGKECVGLPSLKPPNPSLILPKKNVQVMCYDLISRPSIAALNVSDHDANAYDFFRRHTVKILPGSSWNLSWERLALQAGDHEPSVTHAAIALGSIHRAMGSDEGAMIDPNQYDLALLQYSKAMRRLQTYLKTCGDNWSDASVEVVLLTSLLFFCFELLHNESALATVHLRNGLRILYERTQKRDRLSTSKATVSTQGQMRRTVRMQGTPRSNMDVLMQAFVRLGGDLTTSGEEGPYLSPLYDEKIPSSFLSIDEAMVSLDAIATSAHELCHDIVSLTAKYLTLEREDFWAMDEDMRNCLSSAYSRSINIGAAYETRLQQLKDRLRQWKSACEWLSMSEQRPSGYLLCQIQFFYVWFIVMSRRDASEMLVDRFSGEFDHIVKLAEQYVALHSDGLPGHESEPRSNTNESSGPRPLGRIGHLFTVGTDVVPCIGMIAFKSRDTAVRRRCLNLLKAINLQGVMDSGYLAAFIHIAADFEEDRARAITGKPPGIELVCSEVPEAARLIEIELSPMNFKTERPGAGKANVGRMVYVERRPGLNDLQIGQEVFTVERVEWATGSKGPDGFLSPEQTNANVPDSGLPDVKQAQGNPSILANFSTVRPVKSETEGVHENKSNFGGNKLGQYLNHRKLAGFRDGPSFTELLMFTHRSTGTFGGGQEIKIQDTADENTNGDVSYTLNLAHRGRKSSSPESDMPTMTIDPSSRSLKAIKMVRRQRQAVPVTEVAGAS</sequence>
<keyword evidence="2" id="KW-0862">Zinc</keyword>
<dbReference type="SUPFAM" id="SSF57701">
    <property type="entry name" value="Zn2/Cys6 DNA-binding domain"/>
    <property type="match status" value="1"/>
</dbReference>
<evidence type="ECO:0000256" key="1">
    <source>
        <dbReference type="ARBA" id="ARBA00022723"/>
    </source>
</evidence>
<dbReference type="SMART" id="SM00066">
    <property type="entry name" value="GAL4"/>
    <property type="match status" value="1"/>
</dbReference>
<feature type="domain" description="Zn(2)-C6 fungal-type" evidence="8">
    <location>
        <begin position="18"/>
        <end position="47"/>
    </location>
</feature>
<keyword evidence="6" id="KW-0539">Nucleus</keyword>
<keyword evidence="10" id="KW-1185">Reference proteome</keyword>
<dbReference type="EMBL" id="JAXOVC010000005">
    <property type="protein sequence ID" value="KAK4501511.1"/>
    <property type="molecule type" value="Genomic_DNA"/>
</dbReference>
<evidence type="ECO:0000313" key="10">
    <source>
        <dbReference type="Proteomes" id="UP001305779"/>
    </source>
</evidence>
<proteinExistence type="predicted"/>
<dbReference type="InterPro" id="IPR036864">
    <property type="entry name" value="Zn2-C6_fun-type_DNA-bd_sf"/>
</dbReference>
<dbReference type="InterPro" id="IPR021858">
    <property type="entry name" value="Fun_TF"/>
</dbReference>
<keyword evidence="4" id="KW-0238">DNA-binding</keyword>
<dbReference type="PROSITE" id="PS00463">
    <property type="entry name" value="ZN2_CY6_FUNGAL_1"/>
    <property type="match status" value="1"/>
</dbReference>
<evidence type="ECO:0000256" key="4">
    <source>
        <dbReference type="ARBA" id="ARBA00023125"/>
    </source>
</evidence>
<evidence type="ECO:0000256" key="7">
    <source>
        <dbReference type="SAM" id="MobiDB-lite"/>
    </source>
</evidence>
<dbReference type="PROSITE" id="PS50048">
    <property type="entry name" value="ZN2_CY6_FUNGAL_2"/>
    <property type="match status" value="1"/>
</dbReference>
<dbReference type="Pfam" id="PF00172">
    <property type="entry name" value="Zn_clus"/>
    <property type="match status" value="1"/>
</dbReference>
<evidence type="ECO:0000256" key="6">
    <source>
        <dbReference type="ARBA" id="ARBA00023242"/>
    </source>
</evidence>
<evidence type="ECO:0000256" key="5">
    <source>
        <dbReference type="ARBA" id="ARBA00023163"/>
    </source>
</evidence>
<protein>
    <recommendedName>
        <fullName evidence="8">Zn(2)-C6 fungal-type domain-containing protein</fullName>
    </recommendedName>
</protein>
<dbReference type="InterPro" id="IPR001138">
    <property type="entry name" value="Zn2Cys6_DnaBD"/>
</dbReference>
<reference evidence="9 10" key="1">
    <citation type="journal article" date="2023" name="G3 (Bethesda)">
        <title>A chromosome-level genome assembly of Zasmidium syzygii isolated from banana leaves.</title>
        <authorList>
            <person name="van Westerhoven A.C."/>
            <person name="Mehrabi R."/>
            <person name="Talebi R."/>
            <person name="Steentjes M.B.F."/>
            <person name="Corcolon B."/>
            <person name="Chong P.A."/>
            <person name="Kema G.H.J."/>
            <person name="Seidl M.F."/>
        </authorList>
    </citation>
    <scope>NUCLEOTIDE SEQUENCE [LARGE SCALE GENOMIC DNA]</scope>
    <source>
        <strain evidence="9 10">P124</strain>
    </source>
</reference>
<dbReference type="PANTHER" id="PTHR36206:SF12">
    <property type="entry name" value="ASPERCRYPTIN BIOSYNTHESIS CLUSTER-SPECIFIC TRANSCRIPTION REGULATOR ATNN-RELATED"/>
    <property type="match status" value="1"/>
</dbReference>
<dbReference type="InterPro" id="IPR052360">
    <property type="entry name" value="Transcr_Regulatory_Proteins"/>
</dbReference>
<dbReference type="Proteomes" id="UP001305779">
    <property type="component" value="Unassembled WGS sequence"/>
</dbReference>
<dbReference type="PANTHER" id="PTHR36206">
    <property type="entry name" value="ASPERCRYPTIN BIOSYNTHESIS CLUSTER-SPECIFIC TRANSCRIPTION REGULATOR ATNN-RELATED"/>
    <property type="match status" value="1"/>
</dbReference>
<name>A0ABR0EJ06_ZASCE</name>
<feature type="region of interest" description="Disordered" evidence="7">
    <location>
        <begin position="435"/>
        <end position="455"/>
    </location>
</feature>
<keyword evidence="1" id="KW-0479">Metal-binding</keyword>
<accession>A0ABR0EJ06</accession>
<evidence type="ECO:0000256" key="3">
    <source>
        <dbReference type="ARBA" id="ARBA00023015"/>
    </source>
</evidence>